<dbReference type="Proteomes" id="UP001148932">
    <property type="component" value="Unassembled WGS sequence"/>
</dbReference>
<feature type="transmembrane region" description="Helical" evidence="1">
    <location>
        <begin position="14"/>
        <end position="38"/>
    </location>
</feature>
<proteinExistence type="predicted"/>
<evidence type="ECO:0000313" key="3">
    <source>
        <dbReference type="Proteomes" id="UP001148932"/>
    </source>
</evidence>
<gene>
    <name evidence="2" type="ORF">OIN59_11705</name>
</gene>
<accession>A0ABT5RWM2</accession>
<keyword evidence="3" id="KW-1185">Reference proteome</keyword>
<keyword evidence="1" id="KW-1133">Transmembrane helix</keyword>
<protein>
    <submittedName>
        <fullName evidence="2">PepSY domain-containing protein</fullName>
    </submittedName>
</protein>
<dbReference type="Pfam" id="PF03929">
    <property type="entry name" value="PepSY_TM"/>
    <property type="match status" value="1"/>
</dbReference>
<name>A0ABT5RWM2_9BURK</name>
<keyword evidence="1" id="KW-0812">Transmembrane</keyword>
<evidence type="ECO:0000313" key="2">
    <source>
        <dbReference type="EMBL" id="MDD2178100.1"/>
    </source>
</evidence>
<feature type="transmembrane region" description="Helical" evidence="1">
    <location>
        <begin position="478"/>
        <end position="502"/>
    </location>
</feature>
<organism evidence="2 3">
    <name type="scientific">Acidovorax benzenivorans</name>
    <dbReference type="NCBI Taxonomy" id="2987520"/>
    <lineage>
        <taxon>Bacteria</taxon>
        <taxon>Pseudomonadati</taxon>
        <taxon>Pseudomonadota</taxon>
        <taxon>Betaproteobacteria</taxon>
        <taxon>Burkholderiales</taxon>
        <taxon>Comamonadaceae</taxon>
        <taxon>Acidovorax</taxon>
    </lineage>
</organism>
<reference evidence="2" key="1">
    <citation type="submission" date="2022-10" db="EMBL/GenBank/DDBJ databases">
        <title>Description of microaerobic benzene degrading bacteria.</title>
        <authorList>
            <person name="Bedics A."/>
            <person name="Tancsics A."/>
            <person name="Banerjee S."/>
        </authorList>
    </citation>
    <scope>NUCLEOTIDE SEQUENCE</scope>
    <source>
        <strain evidence="2">D2M1</strain>
    </source>
</reference>
<dbReference type="InterPro" id="IPR005625">
    <property type="entry name" value="PepSY-ass_TM"/>
</dbReference>
<dbReference type="RefSeq" id="WP_274110448.1">
    <property type="nucleotide sequence ID" value="NZ_JAPCKI010000005.1"/>
</dbReference>
<dbReference type="PANTHER" id="PTHR34219:SF6">
    <property type="entry name" value="BLR3280 PROTEIN"/>
    <property type="match status" value="1"/>
</dbReference>
<comment type="caution">
    <text evidence="2">The sequence shown here is derived from an EMBL/GenBank/DDBJ whole genome shotgun (WGS) entry which is preliminary data.</text>
</comment>
<sequence length="519" mass="57053">MPHAKRWLYLVHRWLGVLLCAFFAMWFLSGLVMMYVGYPKLTQAERLTHLPPLRTATLGPERLLEPTDALQRAGLAGPLQDLRLAVASGGRAVYLAMAATPSGDAAPHPHRTPAAVVIDAITGDRLQRVDAARAVASARAFAQAPDPLITYQGAVNEDAFTHSRALDMHRPLHRLHLGDSASTVVYVSGTTGEVVRDAPLHERAWNYVGAWIHWLYPFRGNVFNDYWTNIVNWLSIAGIVLTLTGTVVGVLRWRFLGRYKTGSRTPYRGVVMRWHHVFGLAFAVIAFTWVFSGLMSMNPWKIFDSGAAPLRQQAMNGGPLMLPAQAASVQALLSAASPNTRELRWVRSAGHTLVMATSPTGAPALLNATTAAPHTWPPGAVAQAAARLLPHPVVRTETLTAYDLHYYNRAAHTMAGGGDKPLPSLRVVFDDPHATWVHIDPRTGAVLGRTDSHRRASRWLFAMLHSWDWLPLLERRPLWDVVLIVLSLGGAMMSLTGVVMGWRRLGVKLRPPTAAVARP</sequence>
<evidence type="ECO:0000256" key="1">
    <source>
        <dbReference type="SAM" id="Phobius"/>
    </source>
</evidence>
<feature type="transmembrane region" description="Helical" evidence="1">
    <location>
        <begin position="230"/>
        <end position="253"/>
    </location>
</feature>
<feature type="transmembrane region" description="Helical" evidence="1">
    <location>
        <begin position="274"/>
        <end position="295"/>
    </location>
</feature>
<dbReference type="EMBL" id="JAPCKI010000005">
    <property type="protein sequence ID" value="MDD2178100.1"/>
    <property type="molecule type" value="Genomic_DNA"/>
</dbReference>
<keyword evidence="1" id="KW-0472">Membrane</keyword>
<dbReference type="PANTHER" id="PTHR34219">
    <property type="entry name" value="IRON-REGULATED INNER MEMBRANE PROTEIN-RELATED"/>
    <property type="match status" value="1"/>
</dbReference>